<reference evidence="2" key="1">
    <citation type="submission" date="2022-02" db="EMBL/GenBank/DDBJ databases">
        <authorList>
            <person name="Henning P.M."/>
            <person name="McCubbin A.G."/>
            <person name="Shore J.S."/>
        </authorList>
    </citation>
    <scope>NUCLEOTIDE SEQUENCE</scope>
    <source>
        <strain evidence="2">F60SS</strain>
        <tissue evidence="2">Leaves</tissue>
    </source>
</reference>
<gene>
    <name evidence="2" type="ORF">Tsubulata_006247</name>
</gene>
<comment type="caution">
    <text evidence="2">The sequence shown here is derived from an EMBL/GenBank/DDBJ whole genome shotgun (WGS) entry which is preliminary data.</text>
</comment>
<protein>
    <recommendedName>
        <fullName evidence="1">Endonuclease/exonuclease/phosphatase domain-containing protein</fullName>
    </recommendedName>
</protein>
<evidence type="ECO:0000259" key="1">
    <source>
        <dbReference type="Pfam" id="PF03372"/>
    </source>
</evidence>
<keyword evidence="3" id="KW-1185">Reference proteome</keyword>
<accession>A0A9Q0FKM9</accession>
<dbReference type="InterPro" id="IPR036691">
    <property type="entry name" value="Endo/exonu/phosph_ase_sf"/>
</dbReference>
<dbReference type="EMBL" id="JAKUCV010005017">
    <property type="protein sequence ID" value="KAJ4833138.1"/>
    <property type="molecule type" value="Genomic_DNA"/>
</dbReference>
<organism evidence="2 3">
    <name type="scientific">Turnera subulata</name>
    <dbReference type="NCBI Taxonomy" id="218843"/>
    <lineage>
        <taxon>Eukaryota</taxon>
        <taxon>Viridiplantae</taxon>
        <taxon>Streptophyta</taxon>
        <taxon>Embryophyta</taxon>
        <taxon>Tracheophyta</taxon>
        <taxon>Spermatophyta</taxon>
        <taxon>Magnoliopsida</taxon>
        <taxon>eudicotyledons</taxon>
        <taxon>Gunneridae</taxon>
        <taxon>Pentapetalae</taxon>
        <taxon>rosids</taxon>
        <taxon>fabids</taxon>
        <taxon>Malpighiales</taxon>
        <taxon>Passifloraceae</taxon>
        <taxon>Turnera</taxon>
    </lineage>
</organism>
<dbReference type="OrthoDB" id="1720282at2759"/>
<evidence type="ECO:0000313" key="2">
    <source>
        <dbReference type="EMBL" id="KAJ4833138.1"/>
    </source>
</evidence>
<dbReference type="SUPFAM" id="SSF56219">
    <property type="entry name" value="DNase I-like"/>
    <property type="match status" value="1"/>
</dbReference>
<evidence type="ECO:0000313" key="3">
    <source>
        <dbReference type="Proteomes" id="UP001141552"/>
    </source>
</evidence>
<sequence length="202" mass="22928">MLSILTWNCQGAGKRKFPRLCRDFCRNNKPDLLVILEPRISGKRADYVIKKLGFSNSHRVEARGFAGGIWLLWDESRVQVSILFNHPQFIHTRVSDLDHSFLFTAIYASPQECWRKFLWSNLAALASSISEPWILGGDFNAVLSGLKRKNNFGRQGLANKLFLDSMADKNLLDLGFSGYKCTWKSGSKRARLDRFIVTVLGG</sequence>
<reference evidence="2" key="2">
    <citation type="journal article" date="2023" name="Plants (Basel)">
        <title>Annotation of the Turnera subulata (Passifloraceae) Draft Genome Reveals the S-Locus Evolved after the Divergence of Turneroideae from Passifloroideae in a Stepwise Manner.</title>
        <authorList>
            <person name="Henning P.M."/>
            <person name="Roalson E.H."/>
            <person name="Mir W."/>
            <person name="McCubbin A.G."/>
            <person name="Shore J.S."/>
        </authorList>
    </citation>
    <scope>NUCLEOTIDE SEQUENCE</scope>
    <source>
        <strain evidence="2">F60SS</strain>
    </source>
</reference>
<dbReference type="AlphaFoldDB" id="A0A9Q0FKM9"/>
<feature type="domain" description="Endonuclease/exonuclease/phosphatase" evidence="1">
    <location>
        <begin position="5"/>
        <end position="198"/>
    </location>
</feature>
<dbReference type="Gene3D" id="3.60.10.10">
    <property type="entry name" value="Endonuclease/exonuclease/phosphatase"/>
    <property type="match status" value="1"/>
</dbReference>
<name>A0A9Q0FKM9_9ROSI</name>
<dbReference type="PANTHER" id="PTHR35218">
    <property type="entry name" value="RNASE H DOMAIN-CONTAINING PROTEIN"/>
    <property type="match status" value="1"/>
</dbReference>
<dbReference type="GO" id="GO:0003824">
    <property type="term" value="F:catalytic activity"/>
    <property type="evidence" value="ECO:0007669"/>
    <property type="project" value="InterPro"/>
</dbReference>
<dbReference type="InterPro" id="IPR005135">
    <property type="entry name" value="Endo/exonuclease/phosphatase"/>
</dbReference>
<dbReference type="PANTHER" id="PTHR35218:SF9">
    <property type="entry name" value="ENDONUCLEASE_EXONUCLEASE_PHOSPHATASE DOMAIN-CONTAINING PROTEIN"/>
    <property type="match status" value="1"/>
</dbReference>
<dbReference type="Pfam" id="PF03372">
    <property type="entry name" value="Exo_endo_phos"/>
    <property type="match status" value="1"/>
</dbReference>
<proteinExistence type="predicted"/>
<dbReference type="Proteomes" id="UP001141552">
    <property type="component" value="Unassembled WGS sequence"/>
</dbReference>